<organism evidence="7 9">
    <name type="scientific">Clostridium innocuum</name>
    <dbReference type="NCBI Taxonomy" id="1522"/>
    <lineage>
        <taxon>Bacteria</taxon>
        <taxon>Bacillati</taxon>
        <taxon>Bacillota</taxon>
        <taxon>Clostridia</taxon>
        <taxon>Eubacteriales</taxon>
        <taxon>Clostridiaceae</taxon>
        <taxon>Clostridium</taxon>
    </lineage>
</organism>
<dbReference type="InterPro" id="IPR013785">
    <property type="entry name" value="Aldolase_TIM"/>
</dbReference>
<reference evidence="7 9" key="1">
    <citation type="submission" date="2014-08" db="EMBL/GenBank/DDBJ databases">
        <title>Clostridium innocuum, an unnegligible vancomycin-resistant pathogen causing extra-intestinal infections.</title>
        <authorList>
            <person name="Feng Y."/>
            <person name="Chiu C.-H."/>
        </authorList>
    </citation>
    <scope>NUCLEOTIDE SEQUENCE [LARGE SCALE GENOMIC DNA]</scope>
    <source>
        <strain evidence="7 9">AN88</strain>
    </source>
</reference>
<dbReference type="GO" id="GO:0010181">
    <property type="term" value="F:FMN binding"/>
    <property type="evidence" value="ECO:0007669"/>
    <property type="project" value="InterPro"/>
</dbReference>
<keyword evidence="2" id="KW-0285">Flavoprotein</keyword>
<name>A0A099I310_CLOIN</name>
<keyword evidence="4" id="KW-0521">NADP</keyword>
<evidence type="ECO:0000313" key="7">
    <source>
        <dbReference type="EMBL" id="KGJ52080.1"/>
    </source>
</evidence>
<evidence type="ECO:0000256" key="1">
    <source>
        <dbReference type="ARBA" id="ARBA00001917"/>
    </source>
</evidence>
<evidence type="ECO:0000313" key="10">
    <source>
        <dbReference type="Proteomes" id="UP000503330"/>
    </source>
</evidence>
<dbReference type="InterPro" id="IPR001155">
    <property type="entry name" value="OxRdtase_FMN_N"/>
</dbReference>
<dbReference type="GeneID" id="61924992"/>
<protein>
    <submittedName>
        <fullName evidence="7">NADPH dehydrogenase</fullName>
    </submittedName>
</protein>
<keyword evidence="3" id="KW-0288">FMN</keyword>
<feature type="domain" description="NADH:flavin oxidoreductase/NADH oxidase N-terminal" evidence="6">
    <location>
        <begin position="3"/>
        <end position="312"/>
    </location>
</feature>
<dbReference type="PANTHER" id="PTHR43303">
    <property type="entry name" value="NADPH DEHYDROGENASE C23G7.10C-RELATED"/>
    <property type="match status" value="1"/>
</dbReference>
<dbReference type="SUPFAM" id="SSF51395">
    <property type="entry name" value="FMN-linked oxidoreductases"/>
    <property type="match status" value="1"/>
</dbReference>
<dbReference type="EMBL" id="CP048838">
    <property type="protein sequence ID" value="QJA01935.1"/>
    <property type="molecule type" value="Genomic_DNA"/>
</dbReference>
<dbReference type="EMBL" id="JQIF01000084">
    <property type="protein sequence ID" value="KGJ52080.1"/>
    <property type="molecule type" value="Genomic_DNA"/>
</dbReference>
<dbReference type="RefSeq" id="WP_002608072.1">
    <property type="nucleotide sequence ID" value="NZ_BAAACC010000022.1"/>
</dbReference>
<dbReference type="AlphaFoldDB" id="A0A099I310"/>
<dbReference type="PANTHER" id="PTHR43303:SF4">
    <property type="entry name" value="NADPH DEHYDROGENASE C23G7.10C-RELATED"/>
    <property type="match status" value="1"/>
</dbReference>
<evidence type="ECO:0000256" key="3">
    <source>
        <dbReference type="ARBA" id="ARBA00022643"/>
    </source>
</evidence>
<gene>
    <name evidence="7" type="ORF">CIAN88_16730</name>
    <name evidence="8" type="ORF">G4D54_05605</name>
</gene>
<reference evidence="8 10" key="2">
    <citation type="submission" date="2020-02" db="EMBL/GenBank/DDBJ databases">
        <authorList>
            <person name="Kociolek L.K."/>
            <person name="Ozer E.A."/>
        </authorList>
    </citation>
    <scope>NUCLEOTIDE SEQUENCE [LARGE SCALE GENOMIC DNA]</scope>
    <source>
        <strain evidence="8 10">ATCC 14501</strain>
    </source>
</reference>
<dbReference type="GO" id="GO:0050661">
    <property type="term" value="F:NADP binding"/>
    <property type="evidence" value="ECO:0007669"/>
    <property type="project" value="InterPro"/>
</dbReference>
<evidence type="ECO:0000256" key="2">
    <source>
        <dbReference type="ARBA" id="ARBA00022630"/>
    </source>
</evidence>
<dbReference type="Proteomes" id="UP000030008">
    <property type="component" value="Unassembled WGS sequence"/>
</dbReference>
<evidence type="ECO:0000313" key="8">
    <source>
        <dbReference type="EMBL" id="QJA01935.1"/>
    </source>
</evidence>
<dbReference type="InterPro" id="IPR044152">
    <property type="entry name" value="YqjM-like"/>
</dbReference>
<proteinExistence type="predicted"/>
<evidence type="ECO:0000313" key="9">
    <source>
        <dbReference type="Proteomes" id="UP000030008"/>
    </source>
</evidence>
<dbReference type="Pfam" id="PF00724">
    <property type="entry name" value="Oxidored_FMN"/>
    <property type="match status" value="1"/>
</dbReference>
<dbReference type="GO" id="GO:0003959">
    <property type="term" value="F:NADPH dehydrogenase activity"/>
    <property type="evidence" value="ECO:0007669"/>
    <property type="project" value="InterPro"/>
</dbReference>
<sequence>MKVFEKNKLGHMELSNRIGVPAMCTYMVKTKDGVGNLHHVAHYDTLAKGRPAFIVQEATAVNAHGYINDECLGIFTPRQRQILKDIVDCVHAYGVNIGIQLNHAGMKNTFGNQKYGPMEQGDVISLDEDGINELIVNFEFASRWARELGYDFVEVHAAHGYLINQFLSPLTNQRSDAYGQDRTLLLRRIVEGCRDNFEGDIVVRISAEEYEAGGLHPEDMKSTVQVIEEAGAAAISVSSGGLNTGAVHAYPLYQIPYAETIRTMTTLPVMGVGCITKESEISQILQEERCDYVLLGRKLLRDPFFLLKWQDELGLLREEEIGQCLYRGIHMK</sequence>
<dbReference type="Proteomes" id="UP000503330">
    <property type="component" value="Chromosome"/>
</dbReference>
<evidence type="ECO:0000256" key="4">
    <source>
        <dbReference type="ARBA" id="ARBA00022857"/>
    </source>
</evidence>
<keyword evidence="5" id="KW-0560">Oxidoreductase</keyword>
<accession>A0A099I310</accession>
<evidence type="ECO:0000256" key="5">
    <source>
        <dbReference type="ARBA" id="ARBA00023002"/>
    </source>
</evidence>
<evidence type="ECO:0000259" key="6">
    <source>
        <dbReference type="Pfam" id="PF00724"/>
    </source>
</evidence>
<dbReference type="Gene3D" id="3.20.20.70">
    <property type="entry name" value="Aldolase class I"/>
    <property type="match status" value="1"/>
</dbReference>
<comment type="cofactor">
    <cofactor evidence="1">
        <name>FMN</name>
        <dbReference type="ChEBI" id="CHEBI:58210"/>
    </cofactor>
</comment>